<evidence type="ECO:0000256" key="1">
    <source>
        <dbReference type="ARBA" id="ARBA00022452"/>
    </source>
</evidence>
<dbReference type="EMBL" id="SJPW01000001">
    <property type="protein sequence ID" value="TWU60019.1"/>
    <property type="molecule type" value="Genomic_DNA"/>
</dbReference>
<comment type="caution">
    <text evidence="6">The sequence shown here is derived from an EMBL/GenBank/DDBJ whole genome shotgun (WGS) entry which is preliminary data.</text>
</comment>
<dbReference type="AlphaFoldDB" id="A0A5C6FIY7"/>
<dbReference type="InterPro" id="IPR013686">
    <property type="entry name" value="Polypept-transport_assoc_ShlB"/>
</dbReference>
<name>A0A5C6FIY7_9BACT</name>
<dbReference type="Gene3D" id="2.40.160.50">
    <property type="entry name" value="membrane protein fhac: a member of the omp85/tpsb transporter family"/>
    <property type="match status" value="1"/>
</dbReference>
<keyword evidence="2" id="KW-0812">Transmembrane</keyword>
<dbReference type="Pfam" id="PF08479">
    <property type="entry name" value="POTRA_2"/>
    <property type="match status" value="1"/>
</dbReference>
<organism evidence="6 7">
    <name type="scientific">Rubripirellula tenax</name>
    <dbReference type="NCBI Taxonomy" id="2528015"/>
    <lineage>
        <taxon>Bacteria</taxon>
        <taxon>Pseudomonadati</taxon>
        <taxon>Planctomycetota</taxon>
        <taxon>Planctomycetia</taxon>
        <taxon>Pirellulales</taxon>
        <taxon>Pirellulaceae</taxon>
        <taxon>Rubripirellula</taxon>
    </lineage>
</organism>
<sequence length="534" mass="59971">MPERVEDDRVLVESLQAVRIVDDAGKIVTDESIDSLEGVHYDFDEADSLVYKSAICAIVHGHLGRPITLRSVNELSRDIIKKYRDCKQPIVDVVIPEQRITSGTLHLVVTESRIGKVKVQPGCYFDFESTAKWIESTRPGCRIYEPNIEDDLFWLNQNTFRRVTVDFDKGEADGSTDVTYKMRDVVPIRGYVGIDDSGVETLNFGRFFAGAQYGNVLGRGGTLGYQYTTDEQFQLLHAHSLSYNQPFNRDWSFNGFGSYATVQPKLSQGLLQDGSSYQLGSTLSRHLIRNRTRQQNFNFGYDFKSTDNSLEFDGTTISGSTADLFQLRFGIDDYVRHDIDQFASFRFDTFIGPGGGMSGSHSAAAFNTIRPGTSPDYIYARMNYARADLLSGRWLLSSKFTGQVASERLLFSETLGLGGFDTIRGTDQRSYNADHGWIANFEFGPKTYRFGCEQDARTFRAYTFMDMGNGYIADPLEGEDASTFALSTGVGCRYQISDRFIARFDYGFGIEDIDGVGRNDRAHFGLTWIPGPRP</sequence>
<feature type="domain" description="Haemolysin activator HlyB C-terminal" evidence="4">
    <location>
        <begin position="174"/>
        <end position="490"/>
    </location>
</feature>
<accession>A0A5C6FIY7</accession>
<proteinExistence type="predicted"/>
<keyword evidence="1" id="KW-1134">Transmembrane beta strand</keyword>
<evidence type="ECO:0000259" key="4">
    <source>
        <dbReference type="Pfam" id="PF03865"/>
    </source>
</evidence>
<keyword evidence="1" id="KW-0472">Membrane</keyword>
<feature type="domain" description="Polypeptide-transport-associated ShlB-type" evidence="5">
    <location>
        <begin position="47"/>
        <end position="111"/>
    </location>
</feature>
<evidence type="ECO:0000256" key="2">
    <source>
        <dbReference type="ARBA" id="ARBA00022692"/>
    </source>
</evidence>
<evidence type="ECO:0000313" key="7">
    <source>
        <dbReference type="Proteomes" id="UP000318288"/>
    </source>
</evidence>
<evidence type="ECO:0000313" key="6">
    <source>
        <dbReference type="EMBL" id="TWU60019.1"/>
    </source>
</evidence>
<dbReference type="InterPro" id="IPR051544">
    <property type="entry name" value="TPS_OM_transporter"/>
</dbReference>
<dbReference type="RefSeq" id="WP_246114195.1">
    <property type="nucleotide sequence ID" value="NZ_SJPW01000001.1"/>
</dbReference>
<evidence type="ECO:0000256" key="3">
    <source>
        <dbReference type="ARBA" id="ARBA00023237"/>
    </source>
</evidence>
<protein>
    <submittedName>
        <fullName evidence="6">Heme/hemopexin transporter protein HuxB</fullName>
    </submittedName>
</protein>
<evidence type="ECO:0000259" key="5">
    <source>
        <dbReference type="Pfam" id="PF08479"/>
    </source>
</evidence>
<keyword evidence="7" id="KW-1185">Reference proteome</keyword>
<gene>
    <name evidence="6" type="primary">hxuB</name>
    <name evidence="6" type="ORF">Poly51_02920</name>
</gene>
<dbReference type="GO" id="GO:0008320">
    <property type="term" value="F:protein transmembrane transporter activity"/>
    <property type="evidence" value="ECO:0007669"/>
    <property type="project" value="TreeGrafter"/>
</dbReference>
<dbReference type="PANTHER" id="PTHR34597">
    <property type="entry name" value="SLR1661 PROTEIN"/>
    <property type="match status" value="1"/>
</dbReference>
<dbReference type="Pfam" id="PF03865">
    <property type="entry name" value="ShlB"/>
    <property type="match status" value="1"/>
</dbReference>
<reference evidence="6 7" key="1">
    <citation type="submission" date="2019-02" db="EMBL/GenBank/DDBJ databases">
        <title>Deep-cultivation of Planctomycetes and their phenomic and genomic characterization uncovers novel biology.</title>
        <authorList>
            <person name="Wiegand S."/>
            <person name="Jogler M."/>
            <person name="Boedeker C."/>
            <person name="Pinto D."/>
            <person name="Vollmers J."/>
            <person name="Rivas-Marin E."/>
            <person name="Kohn T."/>
            <person name="Peeters S.H."/>
            <person name="Heuer A."/>
            <person name="Rast P."/>
            <person name="Oberbeckmann S."/>
            <person name="Bunk B."/>
            <person name="Jeske O."/>
            <person name="Meyerdierks A."/>
            <person name="Storesund J.E."/>
            <person name="Kallscheuer N."/>
            <person name="Luecker S."/>
            <person name="Lage O.M."/>
            <person name="Pohl T."/>
            <person name="Merkel B.J."/>
            <person name="Hornburger P."/>
            <person name="Mueller R.-W."/>
            <person name="Bruemmer F."/>
            <person name="Labrenz M."/>
            <person name="Spormann A.M."/>
            <person name="Op Den Camp H."/>
            <person name="Overmann J."/>
            <person name="Amann R."/>
            <person name="Jetten M.S.M."/>
            <person name="Mascher T."/>
            <person name="Medema M.H."/>
            <person name="Devos D.P."/>
            <person name="Kaster A.-K."/>
            <person name="Ovreas L."/>
            <person name="Rohde M."/>
            <person name="Galperin M.Y."/>
            <person name="Jogler C."/>
        </authorList>
    </citation>
    <scope>NUCLEOTIDE SEQUENCE [LARGE SCALE GENOMIC DNA]</scope>
    <source>
        <strain evidence="6 7">Poly51</strain>
    </source>
</reference>
<dbReference type="GO" id="GO:0046819">
    <property type="term" value="P:protein secretion by the type V secretion system"/>
    <property type="evidence" value="ECO:0007669"/>
    <property type="project" value="TreeGrafter"/>
</dbReference>
<dbReference type="InterPro" id="IPR005565">
    <property type="entry name" value="Hemolysn_activator_HlyB_C"/>
</dbReference>
<dbReference type="GO" id="GO:0098046">
    <property type="term" value="C:type V protein secretion system complex"/>
    <property type="evidence" value="ECO:0007669"/>
    <property type="project" value="TreeGrafter"/>
</dbReference>
<dbReference type="PANTHER" id="PTHR34597:SF3">
    <property type="entry name" value="OUTER MEMBRANE TRANSPORTER CDIB"/>
    <property type="match status" value="1"/>
</dbReference>
<dbReference type="Proteomes" id="UP000318288">
    <property type="component" value="Unassembled WGS sequence"/>
</dbReference>
<keyword evidence="3" id="KW-0998">Cell outer membrane</keyword>